<dbReference type="PANTHER" id="PTHR43802:SF1">
    <property type="entry name" value="IP11341P-RELATED"/>
    <property type="match status" value="1"/>
</dbReference>
<feature type="compositionally biased region" description="Basic and acidic residues" evidence="7">
    <location>
        <begin position="225"/>
        <end position="236"/>
    </location>
</feature>
<dbReference type="Pfam" id="PF00378">
    <property type="entry name" value="ECH_1"/>
    <property type="match status" value="1"/>
</dbReference>
<comment type="catalytic activity">
    <reaction evidence="4">
        <text>a (3S)-3-hydroxyacyl-CoA = a (2E)-enoyl-CoA + H2O</text>
        <dbReference type="Rhea" id="RHEA:16105"/>
        <dbReference type="ChEBI" id="CHEBI:15377"/>
        <dbReference type="ChEBI" id="CHEBI:57318"/>
        <dbReference type="ChEBI" id="CHEBI:58856"/>
        <dbReference type="EC" id="4.2.1.17"/>
    </reaction>
</comment>
<comment type="function">
    <text evidence="1">Could possibly oxidize fatty acids using specific components.</text>
</comment>
<protein>
    <submittedName>
        <fullName evidence="8">Enoyl-CoA hydratase</fullName>
        <ecNumber evidence="8">4.2.1.17</ecNumber>
    </submittedName>
</protein>
<dbReference type="EMBL" id="JACYWE010000002">
    <property type="protein sequence ID" value="MBD8505800.1"/>
    <property type="molecule type" value="Genomic_DNA"/>
</dbReference>
<dbReference type="GO" id="GO:0006631">
    <property type="term" value="P:fatty acid metabolic process"/>
    <property type="evidence" value="ECO:0007669"/>
    <property type="project" value="UniProtKB-KW"/>
</dbReference>
<feature type="region of interest" description="Disordered" evidence="7">
    <location>
        <begin position="203"/>
        <end position="242"/>
    </location>
</feature>
<dbReference type="SUPFAM" id="SSF52096">
    <property type="entry name" value="ClpP/crotonase"/>
    <property type="match status" value="1"/>
</dbReference>
<evidence type="ECO:0000256" key="6">
    <source>
        <dbReference type="RuleBase" id="RU003707"/>
    </source>
</evidence>
<proteinExistence type="inferred from homology"/>
<dbReference type="EC" id="4.2.1.17" evidence="8"/>
<organism evidence="8 9">
    <name type="scientific">Lolliginicoccus lacisalsi</name>
    <dbReference type="NCBI Taxonomy" id="2742202"/>
    <lineage>
        <taxon>Bacteria</taxon>
        <taxon>Bacillati</taxon>
        <taxon>Actinomycetota</taxon>
        <taxon>Actinomycetes</taxon>
        <taxon>Mycobacteriales</taxon>
        <taxon>Hoyosellaceae</taxon>
        <taxon>Lolliginicoccus</taxon>
    </lineage>
</organism>
<dbReference type="PANTHER" id="PTHR43802">
    <property type="entry name" value="ENOYL-COA HYDRATASE"/>
    <property type="match status" value="1"/>
</dbReference>
<keyword evidence="3" id="KW-0443">Lipid metabolism</keyword>
<gene>
    <name evidence="8" type="ORF">HT102_04785</name>
</gene>
<evidence type="ECO:0000256" key="5">
    <source>
        <dbReference type="ARBA" id="ARBA00023717"/>
    </source>
</evidence>
<name>A0A927JBF6_9ACTN</name>
<keyword evidence="8" id="KW-0456">Lyase</keyword>
<comment type="similarity">
    <text evidence="2 6">Belongs to the enoyl-CoA hydratase/isomerase family.</text>
</comment>
<dbReference type="GO" id="GO:0004300">
    <property type="term" value="F:enoyl-CoA hydratase activity"/>
    <property type="evidence" value="ECO:0007669"/>
    <property type="project" value="UniProtKB-EC"/>
</dbReference>
<evidence type="ECO:0000256" key="7">
    <source>
        <dbReference type="SAM" id="MobiDB-lite"/>
    </source>
</evidence>
<dbReference type="CDD" id="cd06558">
    <property type="entry name" value="crotonase-like"/>
    <property type="match status" value="1"/>
</dbReference>
<comment type="catalytic activity">
    <reaction evidence="5">
        <text>a 4-saturated-(3S)-3-hydroxyacyl-CoA = a (3E)-enoyl-CoA + H2O</text>
        <dbReference type="Rhea" id="RHEA:20724"/>
        <dbReference type="ChEBI" id="CHEBI:15377"/>
        <dbReference type="ChEBI" id="CHEBI:58521"/>
        <dbReference type="ChEBI" id="CHEBI:137480"/>
        <dbReference type="EC" id="4.2.1.17"/>
    </reaction>
</comment>
<dbReference type="InterPro" id="IPR001753">
    <property type="entry name" value="Enoyl-CoA_hydra/iso"/>
</dbReference>
<dbReference type="InterPro" id="IPR029045">
    <property type="entry name" value="ClpP/crotonase-like_dom_sf"/>
</dbReference>
<keyword evidence="9" id="KW-1185">Reference proteome</keyword>
<evidence type="ECO:0000256" key="3">
    <source>
        <dbReference type="ARBA" id="ARBA00022832"/>
    </source>
</evidence>
<evidence type="ECO:0000256" key="4">
    <source>
        <dbReference type="ARBA" id="ARBA00023709"/>
    </source>
</evidence>
<dbReference type="NCBIfam" id="NF005891">
    <property type="entry name" value="PRK07854.1"/>
    <property type="match status" value="1"/>
</dbReference>
<evidence type="ECO:0000313" key="8">
    <source>
        <dbReference type="EMBL" id="MBD8505800.1"/>
    </source>
</evidence>
<comment type="caution">
    <text evidence="8">The sequence shown here is derived from an EMBL/GenBank/DDBJ whole genome shotgun (WGS) entry which is preliminary data.</text>
</comment>
<evidence type="ECO:0000313" key="9">
    <source>
        <dbReference type="Proteomes" id="UP000642993"/>
    </source>
</evidence>
<evidence type="ECO:0000256" key="2">
    <source>
        <dbReference type="ARBA" id="ARBA00005254"/>
    </source>
</evidence>
<dbReference type="PROSITE" id="PS00166">
    <property type="entry name" value="ENOYL_COA_HYDRATASE"/>
    <property type="match status" value="1"/>
</dbReference>
<evidence type="ECO:0000256" key="1">
    <source>
        <dbReference type="ARBA" id="ARBA00002994"/>
    </source>
</evidence>
<dbReference type="Proteomes" id="UP000642993">
    <property type="component" value="Unassembled WGS sequence"/>
</dbReference>
<reference evidence="8" key="1">
    <citation type="submission" date="2020-09" db="EMBL/GenBank/DDBJ databases">
        <title>Hoyosella lacisalsi sp. nov., a halotolerant actinobacterium isolated from soil of Lake Gudzhirganskoe.</title>
        <authorList>
            <person name="Yang Q."/>
            <person name="Guo P.Y."/>
            <person name="Liu S.W."/>
            <person name="Li F.N."/>
            <person name="Sun C.H."/>
        </authorList>
    </citation>
    <scope>NUCLEOTIDE SEQUENCE</scope>
    <source>
        <strain evidence="8">G463</strain>
    </source>
</reference>
<sequence>MLGYSRDQDVVTIELQREDRRNALNTTICTGITEMVREAEETGARAIVLTGRGAAFCAGADLGSAAYDRDFIGSLYAMLHALQHTPLPVIAAVNGPAIGAGVQLTVAADLRVVAEDAYFMVPIAKLGLAMDNWTINRLSELAGGSSARAMLMAAEPLAADQALQCGLANRHGDLAVAQQWAAEIAQLAPLTIRHLKLVFNHTPQSEPTAEQQAAHRAAWASSDVAEARQARMEGRRPTFTGD</sequence>
<dbReference type="InterPro" id="IPR018376">
    <property type="entry name" value="Enoyl-CoA_hyd/isom_CS"/>
</dbReference>
<feature type="compositionally biased region" description="Low complexity" evidence="7">
    <location>
        <begin position="209"/>
        <end position="224"/>
    </location>
</feature>
<dbReference type="AlphaFoldDB" id="A0A927JBF6"/>
<dbReference type="RefSeq" id="WP_192038260.1">
    <property type="nucleotide sequence ID" value="NZ_JACYWE010000002.1"/>
</dbReference>
<keyword evidence="3" id="KW-0276">Fatty acid metabolism</keyword>
<dbReference type="Gene3D" id="3.90.226.10">
    <property type="entry name" value="2-enoyl-CoA Hydratase, Chain A, domain 1"/>
    <property type="match status" value="1"/>
</dbReference>
<accession>A0A927JBF6</accession>